<protein>
    <recommendedName>
        <fullName evidence="1">Heterokaryon incompatibility domain-containing protein</fullName>
    </recommendedName>
</protein>
<proteinExistence type="predicted"/>
<dbReference type="PANTHER" id="PTHR24148:SF73">
    <property type="entry name" value="HET DOMAIN PROTEIN (AFU_ORTHOLOGUE AFUA_8G01020)"/>
    <property type="match status" value="1"/>
</dbReference>
<gene>
    <name evidence="2" type="ORF">OHC33_003233</name>
</gene>
<dbReference type="Pfam" id="PF06985">
    <property type="entry name" value="HET"/>
    <property type="match status" value="1"/>
</dbReference>
<name>A0AAN8I5J4_9EURO</name>
<dbReference type="InterPro" id="IPR052895">
    <property type="entry name" value="HetReg/Transcr_Mod"/>
</dbReference>
<evidence type="ECO:0000313" key="2">
    <source>
        <dbReference type="EMBL" id="KAK5955592.1"/>
    </source>
</evidence>
<evidence type="ECO:0000313" key="3">
    <source>
        <dbReference type="Proteomes" id="UP001316803"/>
    </source>
</evidence>
<comment type="caution">
    <text evidence="2">The sequence shown here is derived from an EMBL/GenBank/DDBJ whole genome shotgun (WGS) entry which is preliminary data.</text>
</comment>
<dbReference type="AlphaFoldDB" id="A0AAN8I5J4"/>
<evidence type="ECO:0000259" key="1">
    <source>
        <dbReference type="Pfam" id="PF06985"/>
    </source>
</evidence>
<keyword evidence="3" id="KW-1185">Reference proteome</keyword>
<organism evidence="2 3">
    <name type="scientific">Knufia fluminis</name>
    <dbReference type="NCBI Taxonomy" id="191047"/>
    <lineage>
        <taxon>Eukaryota</taxon>
        <taxon>Fungi</taxon>
        <taxon>Dikarya</taxon>
        <taxon>Ascomycota</taxon>
        <taxon>Pezizomycotina</taxon>
        <taxon>Eurotiomycetes</taxon>
        <taxon>Chaetothyriomycetidae</taxon>
        <taxon>Chaetothyriales</taxon>
        <taxon>Trichomeriaceae</taxon>
        <taxon>Knufia</taxon>
    </lineage>
</organism>
<dbReference type="Proteomes" id="UP001316803">
    <property type="component" value="Unassembled WGS sequence"/>
</dbReference>
<feature type="domain" description="Heterokaryon incompatibility" evidence="1">
    <location>
        <begin position="46"/>
        <end position="214"/>
    </location>
</feature>
<sequence length="646" mass="74283">MSQPQRYTHEPLPDDEDVIRLLVVLPDVSGGLLQCKIEEGRTIEKYTALSYTWGPPTHDQDILLNGKLFQVRRNLWDFLLVAKDNFLRTKWWIDAVCINQDDTSERNRQVKRMAQIYSSATTTLTWLGCFGTAGQEIKDISPSDARTSVELRDFNAELEACLNVFRARSVPPQHNKLSRKLGETPDYTVFGPVSSVLELICQHPYWRRVWIVQEVQLSSCRVVVLDTLKMRWSLLVEILNFVIGAQSLLRLPSVHILLAKNGVFRKFVSHEQSRFHQQLSLRFPRETTRGSFTSLLSRALLSGIFSSQSAHVERARLRDRYSDHGVRQVTCPRALMQRRETSATIRFLDLIRGFESSMCHDKRDKIYGFAALQENGLSFPIDYKLSIYGLYFRACRFFLSPDNEDDPPYGWKWATTASVLLRQLDIGLLDLILSDVERRSSIVLVTDKTDSFKTEDTAQFTQTFHTDDRSWPPYVISGQCPRCSSAVRFQARHIPSLPSFCALQCHTSPPGVEHLVIYSIIGPFEYHALRSSRLGNALGAMETASDRDAAYPHDFMTLTMLTDIVRLHMVYLKARPQERHKKHHARSRIPCETSLLEYLEQLLLPTTKPWGERVTKQMMKALGLEESTEAYLVQWFVAEGFNIDQW</sequence>
<reference evidence="2 3" key="1">
    <citation type="submission" date="2022-12" db="EMBL/GenBank/DDBJ databases">
        <title>Genomic features and morphological characterization of a novel Knufia sp. strain isolated from spacecraft assembly facility.</title>
        <authorList>
            <person name="Teixeira M."/>
            <person name="Chander A.M."/>
            <person name="Stajich J.E."/>
            <person name="Venkateswaran K."/>
        </authorList>
    </citation>
    <scope>NUCLEOTIDE SEQUENCE [LARGE SCALE GENOMIC DNA]</scope>
    <source>
        <strain evidence="2 3">FJI-L2-BK-P2</strain>
    </source>
</reference>
<dbReference type="InterPro" id="IPR010730">
    <property type="entry name" value="HET"/>
</dbReference>
<accession>A0AAN8I5J4</accession>
<dbReference type="PANTHER" id="PTHR24148">
    <property type="entry name" value="ANKYRIN REPEAT DOMAIN-CONTAINING PROTEIN 39 HOMOLOG-RELATED"/>
    <property type="match status" value="1"/>
</dbReference>
<dbReference type="EMBL" id="JAKLMC020000006">
    <property type="protein sequence ID" value="KAK5955592.1"/>
    <property type="molecule type" value="Genomic_DNA"/>
</dbReference>